<dbReference type="PANTHER" id="PTHR35800">
    <property type="entry name" value="PROTEIN JAG"/>
    <property type="match status" value="1"/>
</dbReference>
<dbReference type="CDD" id="cd02414">
    <property type="entry name" value="KH-II_Jag"/>
    <property type="match status" value="1"/>
</dbReference>
<organism evidence="7 8">
    <name type="scientific">Eiseniibacteriota bacterium</name>
    <dbReference type="NCBI Taxonomy" id="2212470"/>
    <lineage>
        <taxon>Bacteria</taxon>
        <taxon>Candidatus Eiseniibacteriota</taxon>
    </lineage>
</organism>
<dbReference type="GO" id="GO:0003723">
    <property type="term" value="F:RNA binding"/>
    <property type="evidence" value="ECO:0007669"/>
    <property type="project" value="UniProtKB-UniRule"/>
</dbReference>
<dbReference type="SMART" id="SM01245">
    <property type="entry name" value="Jag_N"/>
    <property type="match status" value="1"/>
</dbReference>
<feature type="compositionally biased region" description="Basic and acidic residues" evidence="5">
    <location>
        <begin position="321"/>
        <end position="339"/>
    </location>
</feature>
<feature type="domain" description="R3H" evidence="6">
    <location>
        <begin position="156"/>
        <end position="222"/>
    </location>
</feature>
<gene>
    <name evidence="4" type="primary">khpB</name>
    <name evidence="4" type="synonym">eloR</name>
    <name evidence="7" type="ORF">KJ970_20605</name>
</gene>
<feature type="region of interest" description="Disordered" evidence="5">
    <location>
        <begin position="1"/>
        <end position="25"/>
    </location>
</feature>
<dbReference type="Pfam" id="PF13083">
    <property type="entry name" value="KH_KhpA-B"/>
    <property type="match status" value="1"/>
</dbReference>
<dbReference type="GO" id="GO:0005737">
    <property type="term" value="C:cytoplasm"/>
    <property type="evidence" value="ECO:0007669"/>
    <property type="project" value="UniProtKB-SubCell"/>
</dbReference>
<dbReference type="EMBL" id="JAHJDP010000118">
    <property type="protein sequence ID" value="MBU2693327.1"/>
    <property type="molecule type" value="Genomic_DNA"/>
</dbReference>
<keyword evidence="3 4" id="KW-0961">Cell wall biogenesis/degradation</keyword>
<evidence type="ECO:0000256" key="4">
    <source>
        <dbReference type="HAMAP-Rule" id="MF_00867"/>
    </source>
</evidence>
<dbReference type="Gene3D" id="3.30.30.80">
    <property type="entry name" value="probable RNA-binding protein from clostridium symbiosum atcc 14940"/>
    <property type="match status" value="1"/>
</dbReference>
<dbReference type="Proteomes" id="UP000777784">
    <property type="component" value="Unassembled WGS sequence"/>
</dbReference>
<evidence type="ECO:0000256" key="5">
    <source>
        <dbReference type="SAM" id="MobiDB-lite"/>
    </source>
</evidence>
<feature type="compositionally biased region" description="Basic and acidic residues" evidence="5">
    <location>
        <begin position="238"/>
        <end position="299"/>
    </location>
</feature>
<protein>
    <recommendedName>
        <fullName evidence="4">RNA-binding protein KhpB</fullName>
    </recommendedName>
    <alternativeName>
        <fullName evidence="4">RNA-binding protein EloR</fullName>
    </alternativeName>
</protein>
<dbReference type="Gene3D" id="3.30.1370.50">
    <property type="entry name" value="R3H-like domain"/>
    <property type="match status" value="1"/>
</dbReference>
<dbReference type="InterPro" id="IPR036867">
    <property type="entry name" value="R3H_dom_sf"/>
</dbReference>
<dbReference type="Gene3D" id="3.30.300.20">
    <property type="match status" value="1"/>
</dbReference>
<dbReference type="AlphaFoldDB" id="A0A948S1S1"/>
<evidence type="ECO:0000256" key="2">
    <source>
        <dbReference type="ARBA" id="ARBA00023186"/>
    </source>
</evidence>
<dbReference type="NCBIfam" id="NF041568">
    <property type="entry name" value="Jag_EloR"/>
    <property type="match status" value="1"/>
</dbReference>
<keyword evidence="4" id="KW-0694">RNA-binding</keyword>
<evidence type="ECO:0000256" key="3">
    <source>
        <dbReference type="ARBA" id="ARBA00023316"/>
    </source>
</evidence>
<sequence length="427" mass="48316">MQLHPRDDEEHGGLSEKKEVISQGKTLDEAVQRGIEELGIRKEDAEVEVLDVGGSGLMGRIRGKSARVRVRARDTREQKLKEVTAEILQLMEIDADVSMNGNDGNYRIEITSEGADGLLIGRRGETLEALQHIVHRVVAGGEGPLFITVDVSGYRERRRLYLEAKARELASVALSQRREVLSEPLTVGERRIFHSALAEIPYVQARALGEGMHRKIAVGPASEGRERDGRGRSGGYRESYDRSDGERGRYDRGDGDRERGRYDRGEHHDRHTPDRQPPERHTPDRQPPERDRYDNRNSYEEGYSSFSRNLRTNNSNTSRPDTPHPDTSRWETEQPEDSRGIPPAPESAVGREWMRQPQQNRHRRSSGGSTEFLSPSRGFAGSGYSGGRRQESNDMRQRRETRGTPNRKPSIRPREDENGGAQKADEE</sequence>
<dbReference type="InterPro" id="IPR015946">
    <property type="entry name" value="KH_dom-like_a/b"/>
</dbReference>
<keyword evidence="2 4" id="KW-0143">Chaperone</keyword>
<feature type="region of interest" description="Disordered" evidence="5">
    <location>
        <begin position="218"/>
        <end position="427"/>
    </location>
</feature>
<comment type="function">
    <text evidence="4">A probable RNA chaperone. Forms a complex with KhpA which binds to cellular RNA and controls its expression. Plays a role in peptidoglycan (PG) homeostasis and cell length regulation.</text>
</comment>
<dbReference type="GO" id="GO:0009252">
    <property type="term" value="P:peptidoglycan biosynthetic process"/>
    <property type="evidence" value="ECO:0007669"/>
    <property type="project" value="UniProtKB-UniRule"/>
</dbReference>
<keyword evidence="1 4" id="KW-0133">Cell shape</keyword>
<comment type="caution">
    <text evidence="7">The sequence shown here is derived from an EMBL/GenBank/DDBJ whole genome shotgun (WGS) entry which is preliminary data.</text>
</comment>
<dbReference type="GO" id="GO:0071555">
    <property type="term" value="P:cell wall organization"/>
    <property type="evidence" value="ECO:0007669"/>
    <property type="project" value="UniProtKB-KW"/>
</dbReference>
<dbReference type="Pfam" id="PF14804">
    <property type="entry name" value="Jag_N"/>
    <property type="match status" value="1"/>
</dbReference>
<dbReference type="InterPro" id="IPR038008">
    <property type="entry name" value="Jag_KH"/>
</dbReference>
<dbReference type="PANTHER" id="PTHR35800:SF1">
    <property type="entry name" value="RNA-BINDING PROTEIN KHPB"/>
    <property type="match status" value="1"/>
</dbReference>
<comment type="subcellular location">
    <subcellularLocation>
        <location evidence="4">Cytoplasm</location>
    </subcellularLocation>
</comment>
<name>A0A948S1S1_UNCEI</name>
<comment type="subunit">
    <text evidence="4">Forms a complex with KhpA.</text>
</comment>
<feature type="region of interest" description="Jag_N domain" evidence="4">
    <location>
        <begin position="21"/>
        <end position="71"/>
    </location>
</feature>
<evidence type="ECO:0000313" key="8">
    <source>
        <dbReference type="Proteomes" id="UP000777784"/>
    </source>
</evidence>
<dbReference type="InterPro" id="IPR038247">
    <property type="entry name" value="Jag_N_dom_sf"/>
</dbReference>
<dbReference type="InterPro" id="IPR032782">
    <property type="entry name" value="KhpB_N"/>
</dbReference>
<evidence type="ECO:0000313" key="7">
    <source>
        <dbReference type="EMBL" id="MBU2693327.1"/>
    </source>
</evidence>
<evidence type="ECO:0000259" key="6">
    <source>
        <dbReference type="PROSITE" id="PS51061"/>
    </source>
</evidence>
<dbReference type="InterPro" id="IPR039247">
    <property type="entry name" value="KhpB"/>
</dbReference>
<keyword evidence="4" id="KW-0963">Cytoplasm</keyword>
<dbReference type="GO" id="GO:0008360">
    <property type="term" value="P:regulation of cell shape"/>
    <property type="evidence" value="ECO:0007669"/>
    <property type="project" value="UniProtKB-KW"/>
</dbReference>
<dbReference type="InterPro" id="IPR001374">
    <property type="entry name" value="R3H_dom"/>
</dbReference>
<accession>A0A948S1S1</accession>
<evidence type="ECO:0000256" key="1">
    <source>
        <dbReference type="ARBA" id="ARBA00022960"/>
    </source>
</evidence>
<comment type="domain">
    <text evidence="4">Has an N-terminal Jag-N domain and 2 RNA-binding domains (KH and R3H).</text>
</comment>
<feature type="compositionally biased region" description="Low complexity" evidence="5">
    <location>
        <begin position="304"/>
        <end position="319"/>
    </location>
</feature>
<dbReference type="HAMAP" id="MF_00867">
    <property type="entry name" value="KhpB"/>
    <property type="match status" value="1"/>
</dbReference>
<reference evidence="7" key="1">
    <citation type="submission" date="2021-05" db="EMBL/GenBank/DDBJ databases">
        <title>Energy efficiency and biological interactions define the core microbiome of deep oligotrophic groundwater.</title>
        <authorList>
            <person name="Mehrshad M."/>
            <person name="Lopez-Fernandez M."/>
            <person name="Bell E."/>
            <person name="Bernier-Latmani R."/>
            <person name="Bertilsson S."/>
            <person name="Dopson M."/>
        </authorList>
    </citation>
    <scope>NUCLEOTIDE SEQUENCE</scope>
    <source>
        <strain evidence="7">Modern_marine.mb.64</strain>
    </source>
</reference>
<feature type="compositionally biased region" description="Basic and acidic residues" evidence="5">
    <location>
        <begin position="388"/>
        <end position="402"/>
    </location>
</feature>
<proteinExistence type="inferred from homology"/>
<comment type="similarity">
    <text evidence="4">Belongs to the KhpB RNA-binding protein family.</text>
</comment>
<dbReference type="PROSITE" id="PS51061">
    <property type="entry name" value="R3H"/>
    <property type="match status" value="1"/>
</dbReference>